<comment type="caution">
    <text evidence="4">The sequence shown here is derived from an EMBL/GenBank/DDBJ whole genome shotgun (WGS) entry which is preliminary data.</text>
</comment>
<dbReference type="Gene3D" id="3.40.50.720">
    <property type="entry name" value="NAD(P)-binding Rossmann-like Domain"/>
    <property type="match status" value="1"/>
</dbReference>
<reference evidence="4" key="2">
    <citation type="submission" date="2021-04" db="EMBL/GenBank/DDBJ databases">
        <authorList>
            <person name="Gilroy R."/>
        </authorList>
    </citation>
    <scope>NUCLEOTIDE SEQUENCE</scope>
    <source>
        <strain evidence="4">B5_2728</strain>
    </source>
</reference>
<reference evidence="4" key="1">
    <citation type="journal article" date="2021" name="PeerJ">
        <title>Extensive microbial diversity within the chicken gut microbiome revealed by metagenomics and culture.</title>
        <authorList>
            <person name="Gilroy R."/>
            <person name="Ravi A."/>
            <person name="Getino M."/>
            <person name="Pursley I."/>
            <person name="Horton D.L."/>
            <person name="Alikhan N.F."/>
            <person name="Baker D."/>
            <person name="Gharbi K."/>
            <person name="Hall N."/>
            <person name="Watson M."/>
            <person name="Adriaenssens E.M."/>
            <person name="Foster-Nyarko E."/>
            <person name="Jarju S."/>
            <person name="Secka A."/>
            <person name="Antonio M."/>
            <person name="Oren A."/>
            <person name="Chaudhuri R.R."/>
            <person name="La Ragione R."/>
            <person name="Hildebrand F."/>
            <person name="Pallen M.J."/>
        </authorList>
    </citation>
    <scope>NUCLEOTIDE SEQUENCE</scope>
    <source>
        <strain evidence="4">B5_2728</strain>
    </source>
</reference>
<dbReference type="PANTHER" id="PTHR21089:SF1">
    <property type="entry name" value="BIFUNCTIONAL 3-DEHYDROQUINATE DEHYDRATASE_SHIKIMATE DEHYDROGENASE, CHLOROPLASTIC"/>
    <property type="match status" value="1"/>
</dbReference>
<dbReference type="AlphaFoldDB" id="A0A948T0W4"/>
<dbReference type="InterPro" id="IPR022893">
    <property type="entry name" value="Shikimate_DH_fam"/>
</dbReference>
<dbReference type="InterPro" id="IPR046346">
    <property type="entry name" value="Aminoacid_DH-like_N_sf"/>
</dbReference>
<name>A0A948T0W4_9FIRM</name>
<dbReference type="Gene3D" id="3.40.50.10860">
    <property type="entry name" value="Leucine Dehydrogenase, chain A, domain 1"/>
    <property type="match status" value="1"/>
</dbReference>
<keyword evidence="2" id="KW-0057">Aromatic amino acid biosynthesis</keyword>
<dbReference type="InterPro" id="IPR036291">
    <property type="entry name" value="NAD(P)-bd_dom_sf"/>
</dbReference>
<comment type="pathway">
    <text evidence="1">Metabolic intermediate biosynthesis; chorismate biosynthesis; chorismate from D-erythrose 4-phosphate and phosphoenolpyruvate: step 4/7.</text>
</comment>
<dbReference type="GO" id="GO:0019632">
    <property type="term" value="P:shikimate metabolic process"/>
    <property type="evidence" value="ECO:0007669"/>
    <property type="project" value="TreeGrafter"/>
</dbReference>
<dbReference type="Pfam" id="PF08501">
    <property type="entry name" value="Shikimate_dh_N"/>
    <property type="match status" value="1"/>
</dbReference>
<evidence type="ECO:0000256" key="1">
    <source>
        <dbReference type="ARBA" id="ARBA00004871"/>
    </source>
</evidence>
<dbReference type="Proteomes" id="UP000713596">
    <property type="component" value="Unassembled WGS sequence"/>
</dbReference>
<dbReference type="SUPFAM" id="SSF53223">
    <property type="entry name" value="Aminoacid dehydrogenase-like, N-terminal domain"/>
    <property type="match status" value="1"/>
</dbReference>
<gene>
    <name evidence="4" type="ORF">H9882_00340</name>
</gene>
<evidence type="ECO:0000313" key="5">
    <source>
        <dbReference type="Proteomes" id="UP000713596"/>
    </source>
</evidence>
<keyword evidence="2" id="KW-0028">Amino-acid biosynthesis</keyword>
<accession>A0A948T0W4</accession>
<organism evidence="4 5">
    <name type="scientific">Candidatus Allofournierella pullistercoris</name>
    <dbReference type="NCBI Taxonomy" id="2838597"/>
    <lineage>
        <taxon>Bacteria</taxon>
        <taxon>Bacillati</taxon>
        <taxon>Bacillota</taxon>
        <taxon>Clostridia</taxon>
        <taxon>Eubacteriales</taxon>
        <taxon>Oscillospiraceae</taxon>
        <taxon>Allofournierella</taxon>
    </lineage>
</organism>
<dbReference type="SUPFAM" id="SSF51735">
    <property type="entry name" value="NAD(P)-binding Rossmann-fold domains"/>
    <property type="match status" value="1"/>
</dbReference>
<dbReference type="CDD" id="cd01065">
    <property type="entry name" value="NAD_bind_Shikimate_DH"/>
    <property type="match status" value="1"/>
</dbReference>
<evidence type="ECO:0000259" key="3">
    <source>
        <dbReference type="Pfam" id="PF08501"/>
    </source>
</evidence>
<dbReference type="EMBL" id="JAHLFP010000002">
    <property type="protein sequence ID" value="MBU3805341.1"/>
    <property type="molecule type" value="Genomic_DNA"/>
</dbReference>
<feature type="domain" description="Shikimate dehydrogenase substrate binding N-terminal" evidence="3">
    <location>
        <begin position="7"/>
        <end position="80"/>
    </location>
</feature>
<protein>
    <submittedName>
        <fullName evidence="4">Shikimate dehydrogenase</fullName>
    </submittedName>
</protein>
<dbReference type="GO" id="GO:0009073">
    <property type="term" value="P:aromatic amino acid family biosynthetic process"/>
    <property type="evidence" value="ECO:0007669"/>
    <property type="project" value="UniProtKB-KW"/>
</dbReference>
<dbReference type="GO" id="GO:0009423">
    <property type="term" value="P:chorismate biosynthetic process"/>
    <property type="evidence" value="ECO:0007669"/>
    <property type="project" value="TreeGrafter"/>
</dbReference>
<dbReference type="PANTHER" id="PTHR21089">
    <property type="entry name" value="SHIKIMATE DEHYDROGENASE"/>
    <property type="match status" value="1"/>
</dbReference>
<proteinExistence type="predicted"/>
<dbReference type="InterPro" id="IPR013708">
    <property type="entry name" value="Shikimate_DH-bd_N"/>
</dbReference>
<evidence type="ECO:0000256" key="2">
    <source>
        <dbReference type="ARBA" id="ARBA00023141"/>
    </source>
</evidence>
<sequence length="261" mass="28639">MKRYGCVGKKLTHSFSKEVHGKLADYQYDLIELTEDEVPAFFEKKDFAAVNVTMPYKETVIPYLDSISPIAQRIGAVNTIVNRDGKLYGDNTDYFGLKALIQRVGIDLTGKKVLVLGTGGTSKTARVVASDLGASQILVVSRKKTDEAITYQEAVTAHQDADVIINTTPCGMYPDCDSKPIDIDAFPQLDGVIDAVYNPLCTNLVLDAKKKGIKAEGGLYMLVMQAVVAVERFLDTSIPREVADEVFTSIYNAKKQEELTV</sequence>
<evidence type="ECO:0000313" key="4">
    <source>
        <dbReference type="EMBL" id="MBU3805341.1"/>
    </source>
</evidence>
<dbReference type="GO" id="GO:0004764">
    <property type="term" value="F:shikimate 3-dehydrogenase (NADP+) activity"/>
    <property type="evidence" value="ECO:0007669"/>
    <property type="project" value="InterPro"/>
</dbReference>